<dbReference type="EMBL" id="JAUSVX010000003">
    <property type="protein sequence ID" value="MDQ0469225.1"/>
    <property type="molecule type" value="Genomic_DNA"/>
</dbReference>
<dbReference type="PANTHER" id="PTHR10443:SF12">
    <property type="entry name" value="DIPEPTIDASE"/>
    <property type="match status" value="1"/>
</dbReference>
<gene>
    <name evidence="1" type="ORF">QO011_002236</name>
</gene>
<comment type="caution">
    <text evidence="1">The sequence shown here is derived from an EMBL/GenBank/DDBJ whole genome shotgun (WGS) entry which is preliminary data.</text>
</comment>
<dbReference type="Pfam" id="PF01244">
    <property type="entry name" value="Peptidase_M19"/>
    <property type="match status" value="1"/>
</dbReference>
<dbReference type="InterPro" id="IPR032466">
    <property type="entry name" value="Metal_Hydrolase"/>
</dbReference>
<dbReference type="PANTHER" id="PTHR10443">
    <property type="entry name" value="MICROSOMAL DIPEPTIDASE"/>
    <property type="match status" value="1"/>
</dbReference>
<keyword evidence="2" id="KW-1185">Reference proteome</keyword>
<dbReference type="InterPro" id="IPR008257">
    <property type="entry name" value="Pept_M19"/>
</dbReference>
<sequence>MPDATPPMLIDGLQFCRWSRAVFEQMRQAGMSAVHVTVAYHETFRRTVEHIVDWNWRFRDHADLIVHARTADDIDRARATGRTAIVFGLQTPMPVEDDLGLVEVLHTLGIRFLQLTYNNQSLLGSGWMEATDGGITRMGRDVIAEMNRLGMVIDMSHAGERTTLEAIEISARPVAVSHANPSWWRGTKRNISQTVLKALAQSGGMLGLSLYPHHLPDGSDTSLESFCAMAAEAAAIVGVDRLGIGSDLCQDQPDAVVRWMREGRWTRPDPGAITFPPQPPWFRDNTDFPGLANGLREAGFGSDEVAGILGGNWYRFMREGFVPAHDDIRAAAPGLQGADARAPQRAVLHHHQQGIDT</sequence>
<dbReference type="SUPFAM" id="SSF51556">
    <property type="entry name" value="Metallo-dependent hydrolases"/>
    <property type="match status" value="1"/>
</dbReference>
<evidence type="ECO:0000313" key="2">
    <source>
        <dbReference type="Proteomes" id="UP001242480"/>
    </source>
</evidence>
<organism evidence="1 2">
    <name type="scientific">Labrys wisconsinensis</name>
    <dbReference type="NCBI Taxonomy" id="425677"/>
    <lineage>
        <taxon>Bacteria</taxon>
        <taxon>Pseudomonadati</taxon>
        <taxon>Pseudomonadota</taxon>
        <taxon>Alphaproteobacteria</taxon>
        <taxon>Hyphomicrobiales</taxon>
        <taxon>Xanthobacteraceae</taxon>
        <taxon>Labrys</taxon>
    </lineage>
</organism>
<dbReference type="RefSeq" id="WP_307271629.1">
    <property type="nucleotide sequence ID" value="NZ_JAUSVX010000003.1"/>
</dbReference>
<name>A0ABU0J4N3_9HYPH</name>
<dbReference type="Proteomes" id="UP001242480">
    <property type="component" value="Unassembled WGS sequence"/>
</dbReference>
<evidence type="ECO:0000313" key="1">
    <source>
        <dbReference type="EMBL" id="MDQ0469225.1"/>
    </source>
</evidence>
<proteinExistence type="predicted"/>
<reference evidence="1 2" key="1">
    <citation type="submission" date="2023-07" db="EMBL/GenBank/DDBJ databases">
        <title>Genomic Encyclopedia of Type Strains, Phase IV (KMG-IV): sequencing the most valuable type-strain genomes for metagenomic binning, comparative biology and taxonomic classification.</title>
        <authorList>
            <person name="Goeker M."/>
        </authorList>
    </citation>
    <scope>NUCLEOTIDE SEQUENCE [LARGE SCALE GENOMIC DNA]</scope>
    <source>
        <strain evidence="1 2">DSM 19619</strain>
    </source>
</reference>
<accession>A0ABU0J4N3</accession>
<protein>
    <submittedName>
        <fullName evidence="1">Microsomal dipeptidase-like Zn-dependent dipeptidase</fullName>
    </submittedName>
</protein>
<dbReference type="Gene3D" id="3.20.20.140">
    <property type="entry name" value="Metal-dependent hydrolases"/>
    <property type="match status" value="1"/>
</dbReference>
<dbReference type="PROSITE" id="PS51365">
    <property type="entry name" value="RENAL_DIPEPTIDASE_2"/>
    <property type="match status" value="1"/>
</dbReference>